<keyword evidence="12" id="KW-1185">Reference proteome</keyword>
<dbReference type="GO" id="GO:0035673">
    <property type="term" value="F:oligopeptide transmembrane transporter activity"/>
    <property type="evidence" value="ECO:0007669"/>
    <property type="project" value="InterPro"/>
</dbReference>
<dbReference type="Proteomes" id="UP001140511">
    <property type="component" value="Unassembled WGS sequence"/>
</dbReference>
<feature type="transmembrane region" description="Helical" evidence="10">
    <location>
        <begin position="314"/>
        <end position="342"/>
    </location>
</feature>
<feature type="region of interest" description="Disordered" evidence="9">
    <location>
        <begin position="1"/>
        <end position="33"/>
    </location>
</feature>
<sequence>MAEEIEKPVVQEQEHNGSALGDKSSIGHNNSDEPSHLIVEDRVAERDLHVTEDDLLEARELAATYTLEEVRDLLSTFYRLHKRDPNFPLDVIEKTEAFLHNDDIFEHPEKYEQQISGMKIQAALIVTNSPYAEVRSVVSSYDDPMMPCSTIRAWVLGIMFSGGIAFINSFFGIRQPAIYVTSNVPQLLAYPLGKMLEWLLPDVGITLFGVRHSLNPGHFNKKEHMLITLMAILPQYFNQSWALNFGYQLLIALSSNFIGYSLAGICRRFLVYPSYCVWPQALVTIALNSAFHTEGNVPALGPFGITWRMSRFKFFLSAFVFMFIYFWFPNYIFGALGLFSWMTWIAPNNASLNHITGAVNGLGLNPLPTFDWNVFTYAIDPLMAPFFSTFNLFTGMSLSMFVVIAIYYTNTYNTAYLPINSNEPYDHYGKRYNVTSILDSRGIIDNEKYQAYSQPYLSAGAALAYGFLYHQLEIMMGFRDLVNSFRPSKKAEIEKGQVLDVHNRLMRKYREVPEWCPGVVFYGIGLCLVFMVPTGIIYAMTGIETMLDILAELIGGSFVQGNALALCFFKTYGFVTCSHALSFSIDLKIAHYVKIPPRFTFFAQMVPTLVSTFVSVGIVSYQVHLKDICTENAPFKFTCPNQTSFFTGVTLWGTVGPKRLWGVGGQYSETLVGFPLGIAVVVIFWVLGKYFPKSRVLRATHPVALLNGGMYWAPYNLCYIWPAVPVAFLSWIYIKKRFLTLWSKYNFVLSAAFSAGIAISAIIQFFALTYRGITLDWWGNNVVNMGCEGTACPLKKLPEGEFFGPAPGHYN</sequence>
<keyword evidence="5" id="KW-0571">Peptide transport</keyword>
<keyword evidence="4 10" id="KW-0812">Transmembrane</keyword>
<accession>A0A9W9E5X0</accession>
<feature type="transmembrane region" description="Helical" evidence="10">
    <location>
        <begin position="746"/>
        <end position="768"/>
    </location>
</feature>
<name>A0A9W9E5X0_9HYPO</name>
<feature type="transmembrane region" description="Helical" evidence="10">
    <location>
        <begin position="382"/>
        <end position="408"/>
    </location>
</feature>
<dbReference type="InterPro" id="IPR004813">
    <property type="entry name" value="OPT"/>
</dbReference>
<feature type="transmembrane region" description="Helical" evidence="10">
    <location>
        <begin position="515"/>
        <end position="543"/>
    </location>
</feature>
<evidence type="ECO:0000256" key="9">
    <source>
        <dbReference type="SAM" id="MobiDB-lite"/>
    </source>
</evidence>
<evidence type="ECO:0000256" key="10">
    <source>
        <dbReference type="SAM" id="Phobius"/>
    </source>
</evidence>
<evidence type="ECO:0000256" key="5">
    <source>
        <dbReference type="ARBA" id="ARBA00022856"/>
    </source>
</evidence>
<dbReference type="GeneID" id="80868770"/>
<feature type="transmembrane region" description="Helical" evidence="10">
    <location>
        <begin position="153"/>
        <end position="173"/>
    </location>
</feature>
<evidence type="ECO:0000256" key="8">
    <source>
        <dbReference type="ARBA" id="ARBA00023136"/>
    </source>
</evidence>
<dbReference type="GO" id="GO:0015031">
    <property type="term" value="P:protein transport"/>
    <property type="evidence" value="ECO:0007669"/>
    <property type="project" value="UniProtKB-KW"/>
</dbReference>
<proteinExistence type="inferred from homology"/>
<evidence type="ECO:0000256" key="1">
    <source>
        <dbReference type="ARBA" id="ARBA00004141"/>
    </source>
</evidence>
<dbReference type="EMBL" id="JAOPEN010000004">
    <property type="protein sequence ID" value="KAJ4858605.1"/>
    <property type="molecule type" value="Genomic_DNA"/>
</dbReference>
<dbReference type="InterPro" id="IPR004648">
    <property type="entry name" value="Oligpept_transpt"/>
</dbReference>
<evidence type="ECO:0000256" key="2">
    <source>
        <dbReference type="ARBA" id="ARBA00008807"/>
    </source>
</evidence>
<comment type="subcellular location">
    <subcellularLocation>
        <location evidence="1">Membrane</location>
        <topology evidence="1">Multi-pass membrane protein</topology>
    </subcellularLocation>
</comment>
<dbReference type="PANTHER" id="PTHR22601">
    <property type="entry name" value="ISP4 LIKE PROTEIN"/>
    <property type="match status" value="1"/>
</dbReference>
<dbReference type="RefSeq" id="XP_056027661.1">
    <property type="nucleotide sequence ID" value="XM_056174082.1"/>
</dbReference>
<feature type="compositionally biased region" description="Basic and acidic residues" evidence="9">
    <location>
        <begin position="1"/>
        <end position="15"/>
    </location>
</feature>
<feature type="transmembrane region" description="Helical" evidence="10">
    <location>
        <begin position="599"/>
        <end position="621"/>
    </location>
</feature>
<evidence type="ECO:0000256" key="4">
    <source>
        <dbReference type="ARBA" id="ARBA00022692"/>
    </source>
</evidence>
<comment type="caution">
    <text evidence="11">The sequence shown here is derived from an EMBL/GenBank/DDBJ whole genome shotgun (WGS) entry which is preliminary data.</text>
</comment>
<keyword evidence="8 10" id="KW-0472">Membrane</keyword>
<evidence type="ECO:0000313" key="12">
    <source>
        <dbReference type="Proteomes" id="UP001140511"/>
    </source>
</evidence>
<reference evidence="11" key="1">
    <citation type="submission" date="2022-09" db="EMBL/GenBank/DDBJ databases">
        <title>Chromosome-level assembly of Trichoderma breve T069, a fungus used in development of biopesticide product.</title>
        <authorList>
            <person name="Lin R."/>
            <person name="Liu T."/>
        </authorList>
    </citation>
    <scope>NUCLEOTIDE SEQUENCE</scope>
    <source>
        <strain evidence="11">T069</strain>
    </source>
</reference>
<gene>
    <name evidence="11" type="ORF">T069G_06872</name>
</gene>
<feature type="transmembrane region" description="Helical" evidence="10">
    <location>
        <begin position="712"/>
        <end position="734"/>
    </location>
</feature>
<dbReference type="NCBIfam" id="TIGR00728">
    <property type="entry name" value="OPT_sfam"/>
    <property type="match status" value="2"/>
</dbReference>
<keyword evidence="3" id="KW-0813">Transport</keyword>
<evidence type="ECO:0000256" key="3">
    <source>
        <dbReference type="ARBA" id="ARBA00022448"/>
    </source>
</evidence>
<protein>
    <submittedName>
        <fullName evidence="11">OPT oligopeptide transporter protein domain-containing protein</fullName>
    </submittedName>
</protein>
<keyword evidence="6" id="KW-0653">Protein transport</keyword>
<keyword evidence="7 10" id="KW-1133">Transmembrane helix</keyword>
<feature type="transmembrane region" description="Helical" evidence="10">
    <location>
        <begin position="671"/>
        <end position="691"/>
    </location>
</feature>
<dbReference type="AlphaFoldDB" id="A0A9W9E5X0"/>
<dbReference type="GO" id="GO:0016020">
    <property type="term" value="C:membrane"/>
    <property type="evidence" value="ECO:0007669"/>
    <property type="project" value="UniProtKB-SubCell"/>
</dbReference>
<evidence type="ECO:0000313" key="11">
    <source>
        <dbReference type="EMBL" id="KAJ4858605.1"/>
    </source>
</evidence>
<organism evidence="11 12">
    <name type="scientific">Trichoderma breve</name>
    <dbReference type="NCBI Taxonomy" id="2034170"/>
    <lineage>
        <taxon>Eukaryota</taxon>
        <taxon>Fungi</taxon>
        <taxon>Dikarya</taxon>
        <taxon>Ascomycota</taxon>
        <taxon>Pezizomycotina</taxon>
        <taxon>Sordariomycetes</taxon>
        <taxon>Hypocreomycetidae</taxon>
        <taxon>Hypocreales</taxon>
        <taxon>Hypocreaceae</taxon>
        <taxon>Trichoderma</taxon>
    </lineage>
</organism>
<evidence type="ECO:0000256" key="7">
    <source>
        <dbReference type="ARBA" id="ARBA00022989"/>
    </source>
</evidence>
<evidence type="ECO:0000256" key="6">
    <source>
        <dbReference type="ARBA" id="ARBA00022927"/>
    </source>
</evidence>
<comment type="similarity">
    <text evidence="2">Belongs to the oligopeptide OPT transporter family.</text>
</comment>
<dbReference type="Pfam" id="PF03169">
    <property type="entry name" value="OPT"/>
    <property type="match status" value="2"/>
</dbReference>